<evidence type="ECO:0000256" key="8">
    <source>
        <dbReference type="ARBA" id="ARBA00047658"/>
    </source>
</evidence>
<dbReference type="Gene3D" id="2.60.40.1130">
    <property type="entry name" value="Rab geranylgeranyltransferase alpha-subunit, insert domain"/>
    <property type="match status" value="1"/>
</dbReference>
<dbReference type="GO" id="GO:0097354">
    <property type="term" value="P:prenylation"/>
    <property type="evidence" value="ECO:0007669"/>
    <property type="project" value="UniProtKB-UniRule"/>
</dbReference>
<evidence type="ECO:0000256" key="7">
    <source>
        <dbReference type="ARBA" id="ARBA00031267"/>
    </source>
</evidence>
<evidence type="ECO:0000256" key="9">
    <source>
        <dbReference type="RuleBase" id="RU367120"/>
    </source>
</evidence>
<dbReference type="PANTHER" id="PTHR11129">
    <property type="entry name" value="PROTEIN FARNESYLTRANSFERASE ALPHA SUBUNIT/RAB GERANYLGERANYL TRANSFERASE ALPHA SUBUNIT"/>
    <property type="match status" value="1"/>
</dbReference>
<dbReference type="SUPFAM" id="SSF48439">
    <property type="entry name" value="Protein prenylyltransferase"/>
    <property type="match status" value="1"/>
</dbReference>
<comment type="similarity">
    <text evidence="1 9">Belongs to the protein prenyltransferase subunit alpha family.</text>
</comment>
<evidence type="ECO:0000256" key="2">
    <source>
        <dbReference type="ARBA" id="ARBA00012656"/>
    </source>
</evidence>
<comment type="caution">
    <text evidence="10">The sequence shown here is derived from an EMBL/GenBank/DDBJ whole genome shotgun (WGS) entry which is preliminary data.</text>
</comment>
<dbReference type="FunFam" id="1.25.40.120:FF:000035">
    <property type="entry name" value="Geranylgeranyl transferase type-2 subunit alpha"/>
    <property type="match status" value="1"/>
</dbReference>
<evidence type="ECO:0000313" key="11">
    <source>
        <dbReference type="Proteomes" id="UP000746747"/>
    </source>
</evidence>
<dbReference type="GO" id="GO:0004663">
    <property type="term" value="F:Rab geranylgeranyltransferase activity"/>
    <property type="evidence" value="ECO:0007669"/>
    <property type="project" value="UniProtKB-UniRule"/>
</dbReference>
<gene>
    <name evidence="10" type="ORF">CJOHNSTONI_LOCUS5816</name>
</gene>
<protein>
    <recommendedName>
        <fullName evidence="3 9">Geranylgeranyl transferase type-2 subunit alpha</fullName>
        <ecNumber evidence="2 9">2.5.1.60</ecNumber>
    </recommendedName>
    <alternativeName>
        <fullName evidence="7 9">Geranylgeranyl transferase type II subunit alpha</fullName>
    </alternativeName>
</protein>
<dbReference type="AlphaFoldDB" id="A0A8J2M5N8"/>
<organism evidence="10 11">
    <name type="scientific">Cercopithifilaria johnstoni</name>
    <dbReference type="NCBI Taxonomy" id="2874296"/>
    <lineage>
        <taxon>Eukaryota</taxon>
        <taxon>Metazoa</taxon>
        <taxon>Ecdysozoa</taxon>
        <taxon>Nematoda</taxon>
        <taxon>Chromadorea</taxon>
        <taxon>Rhabditida</taxon>
        <taxon>Spirurina</taxon>
        <taxon>Spiruromorpha</taxon>
        <taxon>Filarioidea</taxon>
        <taxon>Onchocercidae</taxon>
        <taxon>Cercopithifilaria</taxon>
    </lineage>
</organism>
<dbReference type="OrthoDB" id="1658at2759"/>
<dbReference type="Gene3D" id="3.80.10.10">
    <property type="entry name" value="Ribonuclease Inhibitor"/>
    <property type="match status" value="1"/>
</dbReference>
<evidence type="ECO:0000256" key="5">
    <source>
        <dbReference type="ARBA" id="ARBA00022679"/>
    </source>
</evidence>
<sequence>MHFVKKVATTEEQRIKKEKEKAEKLKVYCKLRNQVVEKRMKDELDEEMLFLTASLLEKNPEVYTFWNIRRRVINLLLEVEEYWSFTSPRMKLSEGSNEENIDKKNNIFSSEMQLTEACLKTNPKSYCVWFHRFWCFKQLPNPNIAEELTACEKFLDIDGRNFHCWDYRREVAKFGAHSAEEELKFSDRLINANFSNYSSWHYRSYLLPSLFPDAEKQLVINREALYNEYRKMSCSIIALAKFHCFKKLENAFFTDPEDQSAWIFAEWLLLSDEKRKKYDVDNVHLLGLVFDFTPSDYSQTEFSFAPVECDQTAATYLSVTFDRAVKLTRISDFVIVKMKNGDQWTPIMNSDMTNRRTFRARNSYRFEIAGELAECQLRPSLGEPYQIVDMEQGFVNFDEIYHIYHIKCKPVSEGRKHIIEKLMANCQELLKELKIEQKKEILKWPLLTYTFAILELEPIKMLPTILTNLEELATDIDPQRCEIYDEMAMNLRINERLRQKLGDVQRIDILFTRVNNHVIGELKLDNLGLKSIDHLKYLSSFITRLDLTGNKFTNFRSFKSFRRLTHLRLLGNPIMSYKGISMLPQLDYLAIIERAMNLLDTEDNIALGKIKLLEFEGQGEPVRMWTR</sequence>
<dbReference type="EMBL" id="CAKAEH010001405">
    <property type="protein sequence ID" value="CAG9535828.1"/>
    <property type="molecule type" value="Genomic_DNA"/>
</dbReference>
<dbReference type="EC" id="2.5.1.60" evidence="2 9"/>
<keyword evidence="5 9" id="KW-0808">Transferase</keyword>
<evidence type="ECO:0000313" key="10">
    <source>
        <dbReference type="EMBL" id="CAG9535828.1"/>
    </source>
</evidence>
<keyword evidence="11" id="KW-1185">Reference proteome</keyword>
<dbReference type="PANTHER" id="PTHR11129:SF2">
    <property type="entry name" value="GERANYLGERANYL TRANSFERASE TYPE-2 SUBUNIT ALPHA"/>
    <property type="match status" value="1"/>
</dbReference>
<comment type="catalytic activity">
    <reaction evidence="8 9">
        <text>geranylgeranyl diphosphate + L-cysteinyl-[protein] = S-geranylgeranyl-L-cysteinyl-[protein] + diphosphate</text>
        <dbReference type="Rhea" id="RHEA:21240"/>
        <dbReference type="Rhea" id="RHEA-COMP:10131"/>
        <dbReference type="Rhea" id="RHEA-COMP:11537"/>
        <dbReference type="ChEBI" id="CHEBI:29950"/>
        <dbReference type="ChEBI" id="CHEBI:33019"/>
        <dbReference type="ChEBI" id="CHEBI:57533"/>
        <dbReference type="ChEBI" id="CHEBI:86021"/>
        <dbReference type="EC" id="2.5.1.60"/>
    </reaction>
</comment>
<dbReference type="Gene3D" id="1.25.40.120">
    <property type="entry name" value="Protein prenylyltransferase"/>
    <property type="match status" value="1"/>
</dbReference>
<dbReference type="Proteomes" id="UP000746747">
    <property type="component" value="Unassembled WGS sequence"/>
</dbReference>
<evidence type="ECO:0000256" key="6">
    <source>
        <dbReference type="ARBA" id="ARBA00022737"/>
    </source>
</evidence>
<proteinExistence type="inferred from homology"/>
<dbReference type="PROSITE" id="PS51147">
    <property type="entry name" value="PFTA"/>
    <property type="match status" value="4"/>
</dbReference>
<reference evidence="10" key="1">
    <citation type="submission" date="2021-09" db="EMBL/GenBank/DDBJ databases">
        <authorList>
            <consortium name="Pathogen Informatics"/>
        </authorList>
    </citation>
    <scope>NUCLEOTIDE SEQUENCE</scope>
</reference>
<dbReference type="GO" id="GO:0005968">
    <property type="term" value="C:Rab-protein geranylgeranyltransferase complex"/>
    <property type="evidence" value="ECO:0007669"/>
    <property type="project" value="TreeGrafter"/>
</dbReference>
<dbReference type="InterPro" id="IPR032675">
    <property type="entry name" value="LRR_dom_sf"/>
</dbReference>
<dbReference type="SUPFAM" id="SSF52058">
    <property type="entry name" value="L domain-like"/>
    <property type="match status" value="1"/>
</dbReference>
<evidence type="ECO:0000256" key="4">
    <source>
        <dbReference type="ARBA" id="ARBA00022602"/>
    </source>
</evidence>
<name>A0A8J2M5N8_9BILA</name>
<accession>A0A8J2M5N8</accession>
<comment type="function">
    <text evidence="9">Catalyzes the transfer of a geranyl-geranyl moiety from geranyl-geranyl pyrophosphate to cysteines occuring in specific C-terminal amino acid sequences.</text>
</comment>
<evidence type="ECO:0000256" key="1">
    <source>
        <dbReference type="ARBA" id="ARBA00006734"/>
    </source>
</evidence>
<dbReference type="Pfam" id="PF01239">
    <property type="entry name" value="PPTA"/>
    <property type="match status" value="3"/>
</dbReference>
<keyword evidence="6" id="KW-0677">Repeat</keyword>
<keyword evidence="4 9" id="KW-0637">Prenyltransferase</keyword>
<dbReference type="InterPro" id="IPR002088">
    <property type="entry name" value="Prenyl_trans_a"/>
</dbReference>
<evidence type="ECO:0000256" key="3">
    <source>
        <dbReference type="ARBA" id="ARBA00014772"/>
    </source>
</evidence>